<reference evidence="1" key="2">
    <citation type="journal article" date="2020" name="Microorganisms">
        <title>Osmotic Adaptation and Compatible Solute Biosynthesis of Phototrophic Bacteria as Revealed from Genome Analyses.</title>
        <authorList>
            <person name="Imhoff J.F."/>
            <person name="Rahn T."/>
            <person name="Kunzel S."/>
            <person name="Keller A."/>
            <person name="Neulinger S.C."/>
        </authorList>
    </citation>
    <scope>NUCLEOTIDE SEQUENCE</scope>
    <source>
        <strain evidence="1">LMG 28126</strain>
    </source>
</reference>
<dbReference type="AlphaFoldDB" id="A0A934TMF7"/>
<dbReference type="RefSeq" id="WP_201158084.1">
    <property type="nucleotide sequence ID" value="NZ_NHSD01000299.1"/>
</dbReference>
<name>A0A934TMF7_9RHOB</name>
<evidence type="ECO:0000313" key="1">
    <source>
        <dbReference type="EMBL" id="MBK5928328.1"/>
    </source>
</evidence>
<proteinExistence type="predicted"/>
<keyword evidence="2" id="KW-1185">Reference proteome</keyword>
<reference evidence="1" key="1">
    <citation type="submission" date="2017-05" db="EMBL/GenBank/DDBJ databases">
        <authorList>
            <person name="Imhoff J.F."/>
            <person name="Rahn T."/>
            <person name="Kuenzel S."/>
            <person name="Neulinger S.C."/>
        </authorList>
    </citation>
    <scope>NUCLEOTIDE SEQUENCE</scope>
    <source>
        <strain evidence="1">LMG 28126</strain>
    </source>
</reference>
<dbReference type="InterPro" id="IPR050407">
    <property type="entry name" value="Geranylgeranyl_reductase"/>
</dbReference>
<dbReference type="PRINTS" id="PR00420">
    <property type="entry name" value="RNGMNOXGNASE"/>
</dbReference>
<dbReference type="Proteomes" id="UP000706333">
    <property type="component" value="Unassembled WGS sequence"/>
</dbReference>
<accession>A0A934TMF7</accession>
<dbReference type="InterPro" id="IPR011777">
    <property type="entry name" value="Geranylgeranyl_Rdtase_fam"/>
</dbReference>
<dbReference type="PANTHER" id="PTHR42685">
    <property type="entry name" value="GERANYLGERANYL DIPHOSPHATE REDUCTASE"/>
    <property type="match status" value="1"/>
</dbReference>
<dbReference type="SUPFAM" id="SSF51905">
    <property type="entry name" value="FAD/NAD(P)-binding domain"/>
    <property type="match status" value="1"/>
</dbReference>
<sequence>MRTHYDVAVIGAGPAGAAAARHAAGLGLQVALVDRAVFPRDKLCGGGVTGRAATALRDVFGLGITPDLFRSTARVRFQAGTRVLGRIEDAPPLHMTMRRAFDARLQRAACAAGAVAVERARLSGIDTATRRITLEGGGGLSYGVLIGADGVNSAVARHLFGRAFDPATIAFALEVEAPTPPDDWLEIDFDAAPWGYGWAFPKHDTLTLGVGGIHRANPDLRARLEAYLARHGVAASGLRCKGAFLPAGDVRAVPGRGAVVLAGDAAGLVDPMTGEGIAHAITSGRLAAEAAAAALAGGRPDSALSHYARALAPLQAEIRLARRLQALVFGPLTHGPMMSLVAARPGLQRRAVRLLAGEVDYADLRRGFARKLARHGLAAVWSPLARRMG</sequence>
<dbReference type="EMBL" id="NHSD01000299">
    <property type="protein sequence ID" value="MBK5928328.1"/>
    <property type="molecule type" value="Genomic_DNA"/>
</dbReference>
<dbReference type="PANTHER" id="PTHR42685:SF22">
    <property type="entry name" value="CONDITIONED MEDIUM FACTOR RECEPTOR 1"/>
    <property type="match status" value="1"/>
</dbReference>
<organism evidence="1 2">
    <name type="scientific">Rhodobaculum claviforme</name>
    <dbReference type="NCBI Taxonomy" id="1549854"/>
    <lineage>
        <taxon>Bacteria</taxon>
        <taxon>Pseudomonadati</taxon>
        <taxon>Pseudomonadota</taxon>
        <taxon>Alphaproteobacteria</taxon>
        <taxon>Rhodobacterales</taxon>
        <taxon>Paracoccaceae</taxon>
        <taxon>Rhodobaculum</taxon>
    </lineage>
</organism>
<evidence type="ECO:0008006" key="3">
    <source>
        <dbReference type="Google" id="ProtNLM"/>
    </source>
</evidence>
<gene>
    <name evidence="1" type="ORF">CCR87_13460</name>
</gene>
<comment type="caution">
    <text evidence="1">The sequence shown here is derived from an EMBL/GenBank/DDBJ whole genome shotgun (WGS) entry which is preliminary data.</text>
</comment>
<dbReference type="GO" id="GO:0016628">
    <property type="term" value="F:oxidoreductase activity, acting on the CH-CH group of donors, NAD or NADP as acceptor"/>
    <property type="evidence" value="ECO:0007669"/>
    <property type="project" value="InterPro"/>
</dbReference>
<protein>
    <recommendedName>
        <fullName evidence="3">Geranylgeranyl reductase</fullName>
    </recommendedName>
</protein>
<dbReference type="Pfam" id="PF12831">
    <property type="entry name" value="FAD_oxidored"/>
    <property type="match status" value="1"/>
</dbReference>
<dbReference type="Gene3D" id="3.50.50.60">
    <property type="entry name" value="FAD/NAD(P)-binding domain"/>
    <property type="match status" value="1"/>
</dbReference>
<dbReference type="NCBIfam" id="TIGR02032">
    <property type="entry name" value="GG-red-SF"/>
    <property type="match status" value="1"/>
</dbReference>
<evidence type="ECO:0000313" key="2">
    <source>
        <dbReference type="Proteomes" id="UP000706333"/>
    </source>
</evidence>
<dbReference type="InterPro" id="IPR036188">
    <property type="entry name" value="FAD/NAD-bd_sf"/>
</dbReference>